<dbReference type="InterPro" id="IPR012337">
    <property type="entry name" value="RNaseH-like_sf"/>
</dbReference>
<dbReference type="GO" id="GO:0015074">
    <property type="term" value="P:DNA integration"/>
    <property type="evidence" value="ECO:0007669"/>
    <property type="project" value="InterPro"/>
</dbReference>
<sequence>MCQVLEVSENGYYNWRKRGKIQRKRDDEQLTERIEDAYYQNRGYYGSPRLYVELKDQGIHCGRKHVARLMQEQELSARKKKRKPRTTESNHDFPIAPNLLEQDFTADAPDTKWMSDFTSLETREGWLYLAGVIDAYARKIVGWSMSEHHDAELVSAALQMALLQRQPGADLIHHSDRGSEYASGRYQTLLHEHQIQGSMSKKGDCYDNALIESFWATLKKECSEDAIFSSRNEAKATVFEYIEIYYVRSVQPKIAHWVRGWLAKMNFDNS</sequence>
<dbReference type="InterPro" id="IPR025948">
    <property type="entry name" value="HTH-like_dom"/>
</dbReference>
<dbReference type="InterPro" id="IPR036397">
    <property type="entry name" value="RNaseH_sf"/>
</dbReference>
<evidence type="ECO:0000256" key="2">
    <source>
        <dbReference type="SAM" id="MobiDB-lite"/>
    </source>
</evidence>
<comment type="caution">
    <text evidence="4">The sequence shown here is derived from an EMBL/GenBank/DDBJ whole genome shotgun (WGS) entry which is preliminary data.</text>
</comment>
<feature type="domain" description="Integrase catalytic" evidence="3">
    <location>
        <begin position="105"/>
        <end position="270"/>
    </location>
</feature>
<feature type="region of interest" description="Disordered" evidence="2">
    <location>
        <begin position="74"/>
        <end position="94"/>
    </location>
</feature>
<dbReference type="AlphaFoldDB" id="A0A5A5TLI7"/>
<dbReference type="SUPFAM" id="SSF53098">
    <property type="entry name" value="Ribonuclease H-like"/>
    <property type="match status" value="1"/>
</dbReference>
<dbReference type="Pfam" id="PF00665">
    <property type="entry name" value="rve"/>
    <property type="match status" value="1"/>
</dbReference>
<dbReference type="InterPro" id="IPR050900">
    <property type="entry name" value="Transposase_IS3/IS150/IS904"/>
</dbReference>
<name>A0A5A5TLI7_9CHLR</name>
<reference evidence="4 5" key="1">
    <citation type="submission" date="2019-01" db="EMBL/GenBank/DDBJ databases">
        <title>Draft genome sequence of Dictyobacter sp. Uno17.</title>
        <authorList>
            <person name="Wang C.M."/>
            <person name="Zheng Y."/>
            <person name="Sakai Y."/>
            <person name="Abe K."/>
            <person name="Yokota A."/>
            <person name="Yabe S."/>
        </authorList>
    </citation>
    <scope>NUCLEOTIDE SEQUENCE [LARGE SCALE GENOMIC DNA]</scope>
    <source>
        <strain evidence="4 5">Uno17</strain>
    </source>
</reference>
<organism evidence="4 5">
    <name type="scientific">Dictyobacter arantiisoli</name>
    <dbReference type="NCBI Taxonomy" id="2014874"/>
    <lineage>
        <taxon>Bacteria</taxon>
        <taxon>Bacillati</taxon>
        <taxon>Chloroflexota</taxon>
        <taxon>Ktedonobacteria</taxon>
        <taxon>Ktedonobacterales</taxon>
        <taxon>Dictyobacteraceae</taxon>
        <taxon>Dictyobacter</taxon>
    </lineage>
</organism>
<dbReference type="PROSITE" id="PS50994">
    <property type="entry name" value="INTEGRASE"/>
    <property type="match status" value="1"/>
</dbReference>
<proteinExistence type="predicted"/>
<dbReference type="PANTHER" id="PTHR46889:SF4">
    <property type="entry name" value="TRANSPOSASE INSO FOR INSERTION SEQUENCE ELEMENT IS911B-RELATED"/>
    <property type="match status" value="1"/>
</dbReference>
<protein>
    <submittedName>
        <fullName evidence="4">Transposase</fullName>
    </submittedName>
</protein>
<dbReference type="Gene3D" id="3.30.420.10">
    <property type="entry name" value="Ribonuclease H-like superfamily/Ribonuclease H"/>
    <property type="match status" value="1"/>
</dbReference>
<dbReference type="GO" id="GO:0003676">
    <property type="term" value="F:nucleic acid binding"/>
    <property type="evidence" value="ECO:0007669"/>
    <property type="project" value="InterPro"/>
</dbReference>
<evidence type="ECO:0000313" key="4">
    <source>
        <dbReference type="EMBL" id="GCF12029.1"/>
    </source>
</evidence>
<evidence type="ECO:0000313" key="5">
    <source>
        <dbReference type="Proteomes" id="UP000322530"/>
    </source>
</evidence>
<dbReference type="InterPro" id="IPR001584">
    <property type="entry name" value="Integrase_cat-core"/>
</dbReference>
<dbReference type="NCBIfam" id="NF033516">
    <property type="entry name" value="transpos_IS3"/>
    <property type="match status" value="1"/>
</dbReference>
<dbReference type="Pfam" id="PF13276">
    <property type="entry name" value="HTH_21"/>
    <property type="match status" value="1"/>
</dbReference>
<accession>A0A5A5TLI7</accession>
<dbReference type="EMBL" id="BIXY01000219">
    <property type="protein sequence ID" value="GCF12029.1"/>
    <property type="molecule type" value="Genomic_DNA"/>
</dbReference>
<evidence type="ECO:0000256" key="1">
    <source>
        <dbReference type="ARBA" id="ARBA00002286"/>
    </source>
</evidence>
<dbReference type="InterPro" id="IPR048020">
    <property type="entry name" value="Transpos_IS3"/>
</dbReference>
<evidence type="ECO:0000259" key="3">
    <source>
        <dbReference type="PROSITE" id="PS50994"/>
    </source>
</evidence>
<dbReference type="PANTHER" id="PTHR46889">
    <property type="entry name" value="TRANSPOSASE INSF FOR INSERTION SEQUENCE IS3B-RELATED"/>
    <property type="match status" value="1"/>
</dbReference>
<gene>
    <name evidence="4" type="ORF">KDI_55930</name>
</gene>
<dbReference type="Pfam" id="PF13333">
    <property type="entry name" value="rve_2"/>
    <property type="match status" value="1"/>
</dbReference>
<dbReference type="Proteomes" id="UP000322530">
    <property type="component" value="Unassembled WGS sequence"/>
</dbReference>
<comment type="function">
    <text evidence="1">Involved in the transposition of the insertion sequence.</text>
</comment>
<dbReference type="OrthoDB" id="164322at2"/>
<keyword evidence="5" id="KW-1185">Reference proteome</keyword>